<name>A0ABR3TNH6_9PEZI</name>
<comment type="caution">
    <text evidence="1">The sequence shown here is derived from an EMBL/GenBank/DDBJ whole genome shotgun (WGS) entry which is preliminary data.</text>
</comment>
<sequence>MVRFQSKTKVVDIKRDMGWNNSQWKRFLIVTSAIVPKILDTDDYWTNVPKPKPLVWDLIPVIAQENILQDVNAGLEYDRAKWILGPQLALPYHAHYGISSSASTGAYSTRG</sequence>
<gene>
    <name evidence="1" type="ORF">SLS58_006561</name>
</gene>
<proteinExistence type="predicted"/>
<keyword evidence="2" id="KW-1185">Reference proteome</keyword>
<evidence type="ECO:0000313" key="2">
    <source>
        <dbReference type="Proteomes" id="UP001521184"/>
    </source>
</evidence>
<organism evidence="1 2">
    <name type="scientific">Diplodia intermedia</name>
    <dbReference type="NCBI Taxonomy" id="856260"/>
    <lineage>
        <taxon>Eukaryota</taxon>
        <taxon>Fungi</taxon>
        <taxon>Dikarya</taxon>
        <taxon>Ascomycota</taxon>
        <taxon>Pezizomycotina</taxon>
        <taxon>Dothideomycetes</taxon>
        <taxon>Dothideomycetes incertae sedis</taxon>
        <taxon>Botryosphaeriales</taxon>
        <taxon>Botryosphaeriaceae</taxon>
        <taxon>Diplodia</taxon>
    </lineage>
</organism>
<evidence type="ECO:0000313" key="1">
    <source>
        <dbReference type="EMBL" id="KAL1640945.1"/>
    </source>
</evidence>
<accession>A0ABR3TNH6</accession>
<dbReference type="Proteomes" id="UP001521184">
    <property type="component" value="Unassembled WGS sequence"/>
</dbReference>
<protein>
    <submittedName>
        <fullName evidence="1">Uncharacterized protein</fullName>
    </submittedName>
</protein>
<dbReference type="EMBL" id="JAKEKT020000045">
    <property type="protein sequence ID" value="KAL1640945.1"/>
    <property type="molecule type" value="Genomic_DNA"/>
</dbReference>
<reference evidence="1 2" key="1">
    <citation type="journal article" date="2023" name="Plant Dis.">
        <title>First Report of Diplodia intermedia Causing Canker and Dieback Diseases on Apple Trees in Canada.</title>
        <authorList>
            <person name="Ellouze W."/>
            <person name="Ilyukhin E."/>
            <person name="Sulman M."/>
            <person name="Ali S."/>
        </authorList>
    </citation>
    <scope>NUCLEOTIDE SEQUENCE [LARGE SCALE GENOMIC DNA]</scope>
    <source>
        <strain evidence="1 2">M45-28</strain>
    </source>
</reference>